<dbReference type="EMBL" id="BK059105">
    <property type="protein sequence ID" value="DAE30858.1"/>
    <property type="molecule type" value="Genomic_DNA"/>
</dbReference>
<name>A0A8S5RIB5_9VIRU</name>
<evidence type="ECO:0000313" key="1">
    <source>
        <dbReference type="EMBL" id="DAE30858.1"/>
    </source>
</evidence>
<accession>A0A8S5RIB5</accession>
<proteinExistence type="predicted"/>
<reference evidence="1" key="1">
    <citation type="journal article" date="2021" name="Proc. Natl. Acad. Sci. U.S.A.">
        <title>A Catalog of Tens of Thousands of Viruses from Human Metagenomes Reveals Hidden Associations with Chronic Diseases.</title>
        <authorList>
            <person name="Tisza M.J."/>
            <person name="Buck C.B."/>
        </authorList>
    </citation>
    <scope>NUCLEOTIDE SEQUENCE</scope>
    <source>
        <strain evidence="1">CtML55</strain>
    </source>
</reference>
<sequence length="47" mass="5324">MSCFSGGFCYPSAIELSHFIENTTFLSLNSSSIVSRSFLFLIRLLMR</sequence>
<organism evidence="1">
    <name type="scientific">virus sp. ctML55</name>
    <dbReference type="NCBI Taxonomy" id="2827627"/>
    <lineage>
        <taxon>Viruses</taxon>
    </lineage>
</organism>
<protein>
    <submittedName>
        <fullName evidence="1">Uncharacterized protein</fullName>
    </submittedName>
</protein>